<organism evidence="2 3">
    <name type="scientific">Streptomyces gulbargensis</name>
    <dbReference type="NCBI Taxonomy" id="364901"/>
    <lineage>
        <taxon>Bacteria</taxon>
        <taxon>Bacillati</taxon>
        <taxon>Actinomycetota</taxon>
        <taxon>Actinomycetes</taxon>
        <taxon>Kitasatosporales</taxon>
        <taxon>Streptomycetaceae</taxon>
        <taxon>Streptomyces</taxon>
    </lineage>
</organism>
<protein>
    <submittedName>
        <fullName evidence="2">Uncharacterized protein</fullName>
    </submittedName>
</protein>
<proteinExistence type="predicted"/>
<dbReference type="EMBL" id="BAABAJ010000003">
    <property type="protein sequence ID" value="GAA3904845.1"/>
    <property type="molecule type" value="Genomic_DNA"/>
</dbReference>
<evidence type="ECO:0000313" key="2">
    <source>
        <dbReference type="EMBL" id="GAA3904845.1"/>
    </source>
</evidence>
<keyword evidence="3" id="KW-1185">Reference proteome</keyword>
<comment type="caution">
    <text evidence="2">The sequence shown here is derived from an EMBL/GenBank/DDBJ whole genome shotgun (WGS) entry which is preliminary data.</text>
</comment>
<feature type="region of interest" description="Disordered" evidence="1">
    <location>
        <begin position="1"/>
        <end position="57"/>
    </location>
</feature>
<dbReference type="Proteomes" id="UP001501000">
    <property type="component" value="Unassembled WGS sequence"/>
</dbReference>
<gene>
    <name evidence="2" type="ORF">GCM10022244_13760</name>
</gene>
<evidence type="ECO:0000313" key="3">
    <source>
        <dbReference type="Proteomes" id="UP001501000"/>
    </source>
</evidence>
<reference evidence="3" key="1">
    <citation type="journal article" date="2019" name="Int. J. Syst. Evol. Microbiol.">
        <title>The Global Catalogue of Microorganisms (GCM) 10K type strain sequencing project: providing services to taxonomists for standard genome sequencing and annotation.</title>
        <authorList>
            <consortium name="The Broad Institute Genomics Platform"/>
            <consortium name="The Broad Institute Genome Sequencing Center for Infectious Disease"/>
            <person name="Wu L."/>
            <person name="Ma J."/>
        </authorList>
    </citation>
    <scope>NUCLEOTIDE SEQUENCE [LARGE SCALE GENOMIC DNA]</scope>
    <source>
        <strain evidence="3">JCM 16956</strain>
    </source>
</reference>
<name>A0ABP7LPQ1_9ACTN</name>
<evidence type="ECO:0000256" key="1">
    <source>
        <dbReference type="SAM" id="MobiDB-lite"/>
    </source>
</evidence>
<sequence length="111" mass="11861">MPDGRTSSPGRLPRPGYGGPVTPGVRHLDTKDGVRDDRRAPEAQDRNAPGPVGGWGGVEVERDEVAVVLKCTEPSSRSVLRCEWGVWYAPACLDHPGLPVPARKREVVAGA</sequence>
<feature type="compositionally biased region" description="Basic and acidic residues" evidence="1">
    <location>
        <begin position="26"/>
        <end position="45"/>
    </location>
</feature>
<accession>A0ABP7LPQ1</accession>